<comment type="caution">
    <text evidence="2">The sequence shown here is derived from an EMBL/GenBank/DDBJ whole genome shotgun (WGS) entry which is preliminary data.</text>
</comment>
<dbReference type="EMBL" id="JAINUG010000099">
    <property type="protein sequence ID" value="KAJ8397280.1"/>
    <property type="molecule type" value="Genomic_DNA"/>
</dbReference>
<dbReference type="AlphaFoldDB" id="A0AAD7S7A7"/>
<evidence type="ECO:0000256" key="1">
    <source>
        <dbReference type="SAM" id="MobiDB-lite"/>
    </source>
</evidence>
<feature type="region of interest" description="Disordered" evidence="1">
    <location>
        <begin position="95"/>
        <end position="142"/>
    </location>
</feature>
<evidence type="ECO:0000313" key="2">
    <source>
        <dbReference type="EMBL" id="KAJ8397280.1"/>
    </source>
</evidence>
<organism evidence="2 3">
    <name type="scientific">Aldrovandia affinis</name>
    <dbReference type="NCBI Taxonomy" id="143900"/>
    <lineage>
        <taxon>Eukaryota</taxon>
        <taxon>Metazoa</taxon>
        <taxon>Chordata</taxon>
        <taxon>Craniata</taxon>
        <taxon>Vertebrata</taxon>
        <taxon>Euteleostomi</taxon>
        <taxon>Actinopterygii</taxon>
        <taxon>Neopterygii</taxon>
        <taxon>Teleostei</taxon>
        <taxon>Notacanthiformes</taxon>
        <taxon>Halosauridae</taxon>
        <taxon>Aldrovandia</taxon>
    </lineage>
</organism>
<proteinExistence type="predicted"/>
<dbReference type="Proteomes" id="UP001221898">
    <property type="component" value="Unassembled WGS sequence"/>
</dbReference>
<reference evidence="2" key="1">
    <citation type="journal article" date="2023" name="Science">
        <title>Genome structures resolve the early diversification of teleost fishes.</title>
        <authorList>
            <person name="Parey E."/>
            <person name="Louis A."/>
            <person name="Montfort J."/>
            <person name="Bouchez O."/>
            <person name="Roques C."/>
            <person name="Iampietro C."/>
            <person name="Lluch J."/>
            <person name="Castinel A."/>
            <person name="Donnadieu C."/>
            <person name="Desvignes T."/>
            <person name="Floi Bucao C."/>
            <person name="Jouanno E."/>
            <person name="Wen M."/>
            <person name="Mejri S."/>
            <person name="Dirks R."/>
            <person name="Jansen H."/>
            <person name="Henkel C."/>
            <person name="Chen W.J."/>
            <person name="Zahm M."/>
            <person name="Cabau C."/>
            <person name="Klopp C."/>
            <person name="Thompson A.W."/>
            <person name="Robinson-Rechavi M."/>
            <person name="Braasch I."/>
            <person name="Lecointre G."/>
            <person name="Bobe J."/>
            <person name="Postlethwait J.H."/>
            <person name="Berthelot C."/>
            <person name="Roest Crollius H."/>
            <person name="Guiguen Y."/>
        </authorList>
    </citation>
    <scope>NUCLEOTIDE SEQUENCE</scope>
    <source>
        <strain evidence="2">NC1722</strain>
    </source>
</reference>
<sequence length="142" mass="15507">MCANRGLYRGGRSRPAFSERASLNGPCRLLCAGTFQPIITYTQAPLPLADLIKAGRPMLTSSKLDAPQSRIDGHRDMMSWVIASLRLIHHGLEEPRPALNKDGSIPASAPTVPFRPCHRGSQQRNKGAERHSDSPGSQRAEL</sequence>
<protein>
    <submittedName>
        <fullName evidence="2">Uncharacterized protein</fullName>
    </submittedName>
</protein>
<name>A0AAD7S7A7_9TELE</name>
<accession>A0AAD7S7A7</accession>
<gene>
    <name evidence="2" type="ORF">AAFF_G00441140</name>
</gene>
<evidence type="ECO:0000313" key="3">
    <source>
        <dbReference type="Proteomes" id="UP001221898"/>
    </source>
</evidence>
<keyword evidence="3" id="KW-1185">Reference proteome</keyword>